<accession>A1SVI8</accession>
<proteinExistence type="predicted"/>
<dbReference type="AlphaFoldDB" id="A1SVI8"/>
<reference evidence="1 2" key="1">
    <citation type="submission" date="2007-01" db="EMBL/GenBank/DDBJ databases">
        <title>Complete sequence of Psychromonas ingrahamii 37.</title>
        <authorList>
            <consortium name="US DOE Joint Genome Institute"/>
            <person name="Copeland A."/>
            <person name="Lucas S."/>
            <person name="Lapidus A."/>
            <person name="Barry K."/>
            <person name="Detter J.C."/>
            <person name="Glavina del Rio T."/>
            <person name="Hammon N."/>
            <person name="Israni S."/>
            <person name="Dalin E."/>
            <person name="Tice H."/>
            <person name="Pitluck S."/>
            <person name="Thompson L.S."/>
            <person name="Brettin T."/>
            <person name="Bruce D."/>
            <person name="Han C."/>
            <person name="Tapia R."/>
            <person name="Schmutz J."/>
            <person name="Larimer F."/>
            <person name="Land M."/>
            <person name="Hauser L."/>
            <person name="Kyrpides N."/>
            <person name="Ivanova N."/>
            <person name="Staley J."/>
            <person name="Richardson P."/>
        </authorList>
    </citation>
    <scope>NUCLEOTIDE SEQUENCE [LARGE SCALE GENOMIC DNA]</scope>
    <source>
        <strain evidence="1 2">37</strain>
    </source>
</reference>
<name>A1SVI8_PSYIN</name>
<organism evidence="1 2">
    <name type="scientific">Psychromonas ingrahamii (strain DSM 17664 / CCUG 51855 / 37)</name>
    <dbReference type="NCBI Taxonomy" id="357804"/>
    <lineage>
        <taxon>Bacteria</taxon>
        <taxon>Pseudomonadati</taxon>
        <taxon>Pseudomonadota</taxon>
        <taxon>Gammaproteobacteria</taxon>
        <taxon>Alteromonadales</taxon>
        <taxon>Psychromonadaceae</taxon>
        <taxon>Psychromonas</taxon>
    </lineage>
</organism>
<dbReference type="InterPro" id="IPR013207">
    <property type="entry name" value="LGFP"/>
</dbReference>
<dbReference type="Pfam" id="PF08310">
    <property type="entry name" value="LGFP"/>
    <property type="match status" value="3"/>
</dbReference>
<evidence type="ECO:0000313" key="1">
    <source>
        <dbReference type="EMBL" id="ABM03503.1"/>
    </source>
</evidence>
<gene>
    <name evidence="1" type="ordered locus">Ping_1717</name>
</gene>
<dbReference type="EMBL" id="CP000510">
    <property type="protein sequence ID" value="ABM03503.1"/>
    <property type="molecule type" value="Genomic_DNA"/>
</dbReference>
<dbReference type="KEGG" id="pin:Ping_1717"/>
<dbReference type="STRING" id="357804.Ping_1717"/>
<dbReference type="Proteomes" id="UP000000639">
    <property type="component" value="Chromosome"/>
</dbReference>
<dbReference type="OrthoDB" id="66275at2"/>
<dbReference type="HOGENOM" id="CLU_380662_0_0_6"/>
<protein>
    <submittedName>
        <fullName evidence="1">LGFP repeat protein</fullName>
    </submittedName>
</protein>
<evidence type="ECO:0000313" key="2">
    <source>
        <dbReference type="Proteomes" id="UP000000639"/>
    </source>
</evidence>
<sequence length="595" mass="66856">MITIRESQYVAPKNATLKQLADDIANQVRLGLDKVVLNHFDPTTFQMPTEQSFETILEPLFQRLSDEKKTAAHMLALPKINVFHKPQDRRLGYLTGIDFSSKVSIQNQVKALNRRENIGLSTDDLFNERANTFKGKLRTSSVDITKTPSKDMLKLRNKLEFEIKRKPRVFTNVISEKHKTLGGDTGLLGKQMAWHGWWARYEYGAIFWNEETVCEVHGAIWSKYYALGGPDSYLGLPKIDESITPDKIGRYNHFDRASIYWTPQSGAHEVAESILEKWKKLGSEKSFLGYPITDQLRAPDKIGLYNHFQHGSIYWSPKTGAHEVHGAIRSKWQELGWEQSSLGYPVSDEETLMDGKGKYNRFEGGEIHWYPHSGAYLANPDVSTLTLRCVKLHCIDETGKEWTGGEAGFDEIKMGGSLIEIGPAGENVYKFGLVDLEGGWDDNEWNNWTSPRGLVATPINSDNGWPKAFLATFVLIEVDSGDYSKILYGLMEKVRPIVKEALEKALPVGELAAGGPLGAAIGFVAAKLAAYILEQVFDWISGAWHDDPFKPGNMILELSGPGALFSGGMYDAPDTYWTSIGHDGKYEYWLDWTLS</sequence>
<dbReference type="RefSeq" id="WP_011770063.1">
    <property type="nucleotide sequence ID" value="NC_008709.1"/>
</dbReference>
<keyword evidence="2" id="KW-1185">Reference proteome</keyword>
<dbReference type="eggNOG" id="COG5479">
    <property type="taxonomic scope" value="Bacteria"/>
</dbReference>